<dbReference type="Pfam" id="PF18181">
    <property type="entry name" value="SLATT_1"/>
    <property type="match status" value="1"/>
</dbReference>
<feature type="transmembrane region" description="Helical" evidence="1">
    <location>
        <begin position="43"/>
        <end position="64"/>
    </location>
</feature>
<dbReference type="KEGG" id="geh:HYN69_04215"/>
<feature type="transmembrane region" description="Helical" evidence="1">
    <location>
        <begin position="178"/>
        <end position="200"/>
    </location>
</feature>
<evidence type="ECO:0000313" key="4">
    <source>
        <dbReference type="EMBL" id="AWB50217.1"/>
    </source>
</evidence>
<dbReference type="InterPro" id="IPR040884">
    <property type="entry name" value="SLATT_1"/>
</dbReference>
<keyword evidence="1" id="KW-1133">Transmembrane helix</keyword>
<protein>
    <submittedName>
        <fullName evidence="4">DUF4231 domain-containing protein</fullName>
    </submittedName>
</protein>
<feature type="domain" description="SMODS and SLOG-associating 2TM effector" evidence="3">
    <location>
        <begin position="1"/>
        <end position="150"/>
    </location>
</feature>
<keyword evidence="1" id="KW-0472">Membrane</keyword>
<dbReference type="EMBL" id="CP028918">
    <property type="protein sequence ID" value="AWB50217.1"/>
    <property type="molecule type" value="Genomic_DNA"/>
</dbReference>
<evidence type="ECO:0000256" key="1">
    <source>
        <dbReference type="SAM" id="Phobius"/>
    </source>
</evidence>
<name>A0A2S0UR00_9RHOB</name>
<evidence type="ECO:0000313" key="5">
    <source>
        <dbReference type="Proteomes" id="UP000244496"/>
    </source>
</evidence>
<reference evidence="4 5" key="1">
    <citation type="submission" date="2018-04" db="EMBL/GenBank/DDBJ databases">
        <title>Genome sequencing of Gemmobacter.</title>
        <authorList>
            <person name="Yi H."/>
            <person name="Baek M.-G."/>
        </authorList>
    </citation>
    <scope>NUCLEOTIDE SEQUENCE [LARGE SCALE GENOMIC DNA]</scope>
    <source>
        <strain evidence="4 5">HYN0069</strain>
    </source>
</reference>
<dbReference type="Pfam" id="PF18184">
    <property type="entry name" value="SLATT_3"/>
    <property type="match status" value="1"/>
</dbReference>
<evidence type="ECO:0000259" key="3">
    <source>
        <dbReference type="Pfam" id="PF18184"/>
    </source>
</evidence>
<dbReference type="OrthoDB" id="9806639at2"/>
<proteinExistence type="predicted"/>
<dbReference type="Proteomes" id="UP000244496">
    <property type="component" value="Chromosome"/>
</dbReference>
<feature type="domain" description="SMODS and SLOG-associating 2TM effector" evidence="2">
    <location>
        <begin position="154"/>
        <end position="276"/>
    </location>
</feature>
<organism evidence="4 5">
    <name type="scientific">Paragemmobacter aquarius</name>
    <dbReference type="NCBI Taxonomy" id="2169400"/>
    <lineage>
        <taxon>Bacteria</taxon>
        <taxon>Pseudomonadati</taxon>
        <taxon>Pseudomonadota</taxon>
        <taxon>Alphaproteobacteria</taxon>
        <taxon>Rhodobacterales</taxon>
        <taxon>Paracoccaceae</taxon>
        <taxon>Paragemmobacter</taxon>
    </lineage>
</organism>
<gene>
    <name evidence="4" type="ORF">HYN69_04215</name>
</gene>
<accession>A0A2S0UR00</accession>
<keyword evidence="1" id="KW-0812">Transmembrane</keyword>
<dbReference type="NCBIfam" id="NF033610">
    <property type="entry name" value="SLATT_3"/>
    <property type="match status" value="1"/>
</dbReference>
<feature type="transmembrane region" description="Helical" evidence="1">
    <location>
        <begin position="206"/>
        <end position="225"/>
    </location>
</feature>
<feature type="transmembrane region" description="Helical" evidence="1">
    <location>
        <begin position="16"/>
        <end position="37"/>
    </location>
</feature>
<dbReference type="NCBIfam" id="NF033634">
    <property type="entry name" value="SLATT_1"/>
    <property type="match status" value="1"/>
</dbReference>
<dbReference type="InterPro" id="IPR041116">
    <property type="entry name" value="SLATT_3"/>
</dbReference>
<dbReference type="AlphaFoldDB" id="A0A2S0UR00"/>
<sequence>MYHAAGDFSDKSQQRYFRLIILEYALLIVASFVSANAYEDRTYYAGSALIFLITMMVAATRNWLKPEQDWYKGRALAESIKTSSWRYAMRSAPFGNENDEAETREEFQQHLRLILDANRSIGDKIPADRAAEDQITSRMGEIRASDWMERLKFYREHRVNEQLRWYTKRAEENKNRSTLWVGTAIIIYLFAIAASLMRIAHLEIGIIPVDTFILAASTIVGWTQIKKFNELASSYTLTAHEIGLTFGPLRQVKNEEQLAKFVLEAEQAFSREHTQWVARQSFQ</sequence>
<evidence type="ECO:0000259" key="2">
    <source>
        <dbReference type="Pfam" id="PF18181"/>
    </source>
</evidence>
<keyword evidence="5" id="KW-1185">Reference proteome</keyword>